<evidence type="ECO:0000256" key="1">
    <source>
        <dbReference type="SAM" id="MobiDB-lite"/>
    </source>
</evidence>
<gene>
    <name evidence="2" type="ORF">DRO04_00275</name>
</gene>
<protein>
    <submittedName>
        <fullName evidence="2">Uncharacterized protein</fullName>
    </submittedName>
</protein>
<evidence type="ECO:0000313" key="3">
    <source>
        <dbReference type="Proteomes" id="UP000278031"/>
    </source>
</evidence>
<comment type="caution">
    <text evidence="2">The sequence shown here is derived from an EMBL/GenBank/DDBJ whole genome shotgun (WGS) entry which is preliminary data.</text>
</comment>
<dbReference type="EMBL" id="QMWP01000005">
    <property type="protein sequence ID" value="RLG71191.1"/>
    <property type="molecule type" value="Genomic_DNA"/>
</dbReference>
<feature type="region of interest" description="Disordered" evidence="1">
    <location>
        <begin position="1"/>
        <end position="26"/>
    </location>
</feature>
<organism evidence="2 3">
    <name type="scientific">Candidatus Iainarchaeum sp</name>
    <dbReference type="NCBI Taxonomy" id="3101447"/>
    <lineage>
        <taxon>Archaea</taxon>
        <taxon>Candidatus Iainarchaeota</taxon>
        <taxon>Candidatus Iainarchaeia</taxon>
        <taxon>Candidatus Iainarchaeales</taxon>
        <taxon>Candidatus Iainarchaeaceae</taxon>
        <taxon>Candidatus Iainarchaeum</taxon>
    </lineage>
</organism>
<sequence length="172" mass="20319">MQRKKQTFRKVPEKNRKQKAKPGKKPDPIRLFCDFFNIENLPQHYANKAAISRLWEFHRELKIDKVYVNILIKNCSRLLKTPEHIAELTNALKKYFNEPTIIWFITNALPIFDKANIASNQIKELLLLISTVKRACEERKLTPTPIFEELARQKDLKEMKKKVSKFLQSKPS</sequence>
<dbReference type="AlphaFoldDB" id="A0A497JIB7"/>
<dbReference type="Proteomes" id="UP000278031">
    <property type="component" value="Unassembled WGS sequence"/>
</dbReference>
<reference evidence="2 3" key="1">
    <citation type="submission" date="2018-06" db="EMBL/GenBank/DDBJ databases">
        <title>Extensive metabolic versatility and redundancy in microbially diverse, dynamic hydrothermal sediments.</title>
        <authorList>
            <person name="Dombrowski N."/>
            <person name="Teske A."/>
            <person name="Baker B.J."/>
        </authorList>
    </citation>
    <scope>NUCLEOTIDE SEQUENCE [LARGE SCALE GENOMIC DNA]</scope>
    <source>
        <strain evidence="2">B51_G17</strain>
    </source>
</reference>
<evidence type="ECO:0000313" key="2">
    <source>
        <dbReference type="EMBL" id="RLG71191.1"/>
    </source>
</evidence>
<accession>A0A497JIB7</accession>
<name>A0A497JIB7_9ARCH</name>
<proteinExistence type="predicted"/>